<feature type="transmembrane region" description="Helical" evidence="11">
    <location>
        <begin position="81"/>
        <end position="103"/>
    </location>
</feature>
<keyword evidence="6" id="KW-0547">Nucleotide-binding</keyword>
<evidence type="ECO:0000259" key="13">
    <source>
        <dbReference type="PROSITE" id="PS50929"/>
    </source>
</evidence>
<dbReference type="FunFam" id="3.40.50.300:FF:001001">
    <property type="entry name" value="Multidrug ABC transporter ATP-binding protein"/>
    <property type="match status" value="1"/>
</dbReference>
<evidence type="ECO:0000256" key="6">
    <source>
        <dbReference type="ARBA" id="ARBA00022741"/>
    </source>
</evidence>
<dbReference type="InterPro" id="IPR039421">
    <property type="entry name" value="Type_1_exporter"/>
</dbReference>
<dbReference type="InterPro" id="IPR011527">
    <property type="entry name" value="ABC1_TM_dom"/>
</dbReference>
<dbReference type="GO" id="GO:0005886">
    <property type="term" value="C:plasma membrane"/>
    <property type="evidence" value="ECO:0007669"/>
    <property type="project" value="UniProtKB-SubCell"/>
</dbReference>
<dbReference type="AlphaFoldDB" id="A0A8J3FI11"/>
<evidence type="ECO:0000256" key="11">
    <source>
        <dbReference type="SAM" id="Phobius"/>
    </source>
</evidence>
<name>A0A8J3FI11_9ACTN</name>
<feature type="transmembrane region" description="Helical" evidence="11">
    <location>
        <begin position="277"/>
        <end position="308"/>
    </location>
</feature>
<dbReference type="InterPro" id="IPR003439">
    <property type="entry name" value="ABC_transporter-like_ATP-bd"/>
</dbReference>
<evidence type="ECO:0000256" key="7">
    <source>
        <dbReference type="ARBA" id="ARBA00022840"/>
    </source>
</evidence>
<dbReference type="Pfam" id="PF00664">
    <property type="entry name" value="ABC_membrane"/>
    <property type="match status" value="1"/>
</dbReference>
<proteinExistence type="predicted"/>
<protein>
    <submittedName>
        <fullName evidence="14">Multidrug ABC transporter permease</fullName>
    </submittedName>
</protein>
<organism evidence="14 15">
    <name type="scientific">Pilimelia terevasa</name>
    <dbReference type="NCBI Taxonomy" id="53372"/>
    <lineage>
        <taxon>Bacteria</taxon>
        <taxon>Bacillati</taxon>
        <taxon>Actinomycetota</taxon>
        <taxon>Actinomycetes</taxon>
        <taxon>Micromonosporales</taxon>
        <taxon>Micromonosporaceae</taxon>
        <taxon>Pilimelia</taxon>
    </lineage>
</organism>
<dbReference type="InterPro" id="IPR003593">
    <property type="entry name" value="AAA+_ATPase"/>
</dbReference>
<dbReference type="GO" id="GO:0005524">
    <property type="term" value="F:ATP binding"/>
    <property type="evidence" value="ECO:0007669"/>
    <property type="project" value="UniProtKB-KW"/>
</dbReference>
<keyword evidence="2" id="KW-0813">Transport</keyword>
<dbReference type="PROSITE" id="PS50893">
    <property type="entry name" value="ABC_TRANSPORTER_2"/>
    <property type="match status" value="1"/>
</dbReference>
<evidence type="ECO:0000256" key="3">
    <source>
        <dbReference type="ARBA" id="ARBA00022475"/>
    </source>
</evidence>
<dbReference type="InterPro" id="IPR027417">
    <property type="entry name" value="P-loop_NTPase"/>
</dbReference>
<keyword evidence="8 11" id="KW-1133">Transmembrane helix</keyword>
<evidence type="ECO:0000313" key="14">
    <source>
        <dbReference type="EMBL" id="GGK23465.1"/>
    </source>
</evidence>
<accession>A0A8J3FI11</accession>
<reference evidence="14" key="1">
    <citation type="journal article" date="2014" name="Int. J. Syst. Evol. Microbiol.">
        <title>Complete genome sequence of Corynebacterium casei LMG S-19264T (=DSM 44701T), isolated from a smear-ripened cheese.</title>
        <authorList>
            <consortium name="US DOE Joint Genome Institute (JGI-PGF)"/>
            <person name="Walter F."/>
            <person name="Albersmeier A."/>
            <person name="Kalinowski J."/>
            <person name="Ruckert C."/>
        </authorList>
    </citation>
    <scope>NUCLEOTIDE SEQUENCE</scope>
    <source>
        <strain evidence="14">JCM 3091</strain>
    </source>
</reference>
<evidence type="ECO:0000256" key="9">
    <source>
        <dbReference type="ARBA" id="ARBA00023136"/>
    </source>
</evidence>
<reference evidence="14" key="2">
    <citation type="submission" date="2020-09" db="EMBL/GenBank/DDBJ databases">
        <authorList>
            <person name="Sun Q."/>
            <person name="Ohkuma M."/>
        </authorList>
    </citation>
    <scope>NUCLEOTIDE SEQUENCE</scope>
    <source>
        <strain evidence="14">JCM 3091</strain>
    </source>
</reference>
<evidence type="ECO:0000313" key="15">
    <source>
        <dbReference type="Proteomes" id="UP000662200"/>
    </source>
</evidence>
<evidence type="ECO:0000256" key="5">
    <source>
        <dbReference type="ARBA" id="ARBA00022692"/>
    </source>
</evidence>
<feature type="transmembrane region" description="Helical" evidence="11">
    <location>
        <begin position="43"/>
        <end position="69"/>
    </location>
</feature>
<dbReference type="Gene3D" id="1.20.1560.10">
    <property type="entry name" value="ABC transporter type 1, transmembrane domain"/>
    <property type="match status" value="1"/>
</dbReference>
<dbReference type="GO" id="GO:0016887">
    <property type="term" value="F:ATP hydrolysis activity"/>
    <property type="evidence" value="ECO:0007669"/>
    <property type="project" value="InterPro"/>
</dbReference>
<dbReference type="SMART" id="SM00382">
    <property type="entry name" value="AAA"/>
    <property type="match status" value="1"/>
</dbReference>
<evidence type="ECO:0000256" key="10">
    <source>
        <dbReference type="SAM" id="MobiDB-lite"/>
    </source>
</evidence>
<keyword evidence="15" id="KW-1185">Reference proteome</keyword>
<dbReference type="PROSITE" id="PS50929">
    <property type="entry name" value="ABC_TM1F"/>
    <property type="match status" value="1"/>
</dbReference>
<keyword evidence="7" id="KW-0067">ATP-binding</keyword>
<keyword evidence="3" id="KW-1003">Cell membrane</keyword>
<dbReference type="Pfam" id="PF00005">
    <property type="entry name" value="ABC_tran"/>
    <property type="match status" value="1"/>
</dbReference>
<keyword evidence="9 11" id="KW-0472">Membrane</keyword>
<dbReference type="EMBL" id="BMQC01000004">
    <property type="protein sequence ID" value="GGK23465.1"/>
    <property type="molecule type" value="Genomic_DNA"/>
</dbReference>
<sequence>MTPDATPPPPAAGPPPTPALLPTAGGRDTVRHLRRLLRPHRGLALGGFAVLLVGTGVALLAAPALGAIVDLVTTGGPQGRLTALVLALAGIALGQGLLSAYGLSLVARLGETMLAGLREEFIARALHLPTGQLERAGSGDLTARVTTDVRVVAEAVREALPQLARAALTIGLTLVGLGVLDWRFLVAALLAAPVQVQTVRWYTGRAVPLYARQRVAAGARQHQLLDTVGGAVTVRAFRLHDRHLAKVDARSSAAVQLALRAVRLQTRFWSRLNLAEFVGLAAVLVTGYWLVGAGAVSLGTATAAALYFHNLFNPINAALGLADDAQAAAASLARLVGVAQLPARGPGTAAAAARGGAVSVAGVGYAYLPGRAVLRGIDLEVAAGEKVALVGASGAGKSTLAKLIAGVHPPSAGAVRVGGVDPAADPGRAVVLVTQEVHVFAGTLADDLRLARPDADPDEIVAALAQVGALPWARALPEGLDTVVGEGGHALTAAQAQQLALARLALADPPVAVLDEATAEAGSAGARLLENAADKVLAGRTAVVVAHRLSQAAAADRVVVLDAGRIVESGTHDDLLAAGGRYAALWRVWSGQRRTFSPGYDR</sequence>
<evidence type="ECO:0000259" key="12">
    <source>
        <dbReference type="PROSITE" id="PS50893"/>
    </source>
</evidence>
<dbReference type="GO" id="GO:0015421">
    <property type="term" value="F:ABC-type oligopeptide transporter activity"/>
    <property type="evidence" value="ECO:0007669"/>
    <property type="project" value="TreeGrafter"/>
</dbReference>
<dbReference type="RefSeq" id="WP_189113479.1">
    <property type="nucleotide sequence ID" value="NZ_BMQC01000004.1"/>
</dbReference>
<feature type="domain" description="ABC transporter" evidence="12">
    <location>
        <begin position="358"/>
        <end position="588"/>
    </location>
</feature>
<evidence type="ECO:0000256" key="8">
    <source>
        <dbReference type="ARBA" id="ARBA00022989"/>
    </source>
</evidence>
<keyword evidence="4" id="KW-0997">Cell inner membrane</keyword>
<feature type="compositionally biased region" description="Pro residues" evidence="10">
    <location>
        <begin position="1"/>
        <end position="19"/>
    </location>
</feature>
<evidence type="ECO:0000256" key="4">
    <source>
        <dbReference type="ARBA" id="ARBA00022519"/>
    </source>
</evidence>
<keyword evidence="5 11" id="KW-0812">Transmembrane</keyword>
<gene>
    <name evidence="14" type="ORF">GCM10010124_14910</name>
</gene>
<dbReference type="Gene3D" id="3.40.50.300">
    <property type="entry name" value="P-loop containing nucleotide triphosphate hydrolases"/>
    <property type="match status" value="1"/>
</dbReference>
<dbReference type="CDD" id="cd07346">
    <property type="entry name" value="ABC_6TM_exporters"/>
    <property type="match status" value="1"/>
</dbReference>
<dbReference type="SUPFAM" id="SSF90123">
    <property type="entry name" value="ABC transporter transmembrane region"/>
    <property type="match status" value="1"/>
</dbReference>
<comment type="caution">
    <text evidence="14">The sequence shown here is derived from an EMBL/GenBank/DDBJ whole genome shotgun (WGS) entry which is preliminary data.</text>
</comment>
<dbReference type="PANTHER" id="PTHR43394:SF1">
    <property type="entry name" value="ATP-BINDING CASSETTE SUB-FAMILY B MEMBER 10, MITOCHONDRIAL"/>
    <property type="match status" value="1"/>
</dbReference>
<evidence type="ECO:0000256" key="1">
    <source>
        <dbReference type="ARBA" id="ARBA00004651"/>
    </source>
</evidence>
<feature type="region of interest" description="Disordered" evidence="10">
    <location>
        <begin position="1"/>
        <end position="25"/>
    </location>
</feature>
<dbReference type="Proteomes" id="UP000662200">
    <property type="component" value="Unassembled WGS sequence"/>
</dbReference>
<dbReference type="SUPFAM" id="SSF52540">
    <property type="entry name" value="P-loop containing nucleoside triphosphate hydrolases"/>
    <property type="match status" value="1"/>
</dbReference>
<dbReference type="InterPro" id="IPR036640">
    <property type="entry name" value="ABC1_TM_sf"/>
</dbReference>
<feature type="domain" description="ABC transmembrane type-1" evidence="13">
    <location>
        <begin position="45"/>
        <end position="327"/>
    </location>
</feature>
<dbReference type="PANTHER" id="PTHR43394">
    <property type="entry name" value="ATP-DEPENDENT PERMEASE MDL1, MITOCHONDRIAL"/>
    <property type="match status" value="1"/>
</dbReference>
<comment type="subcellular location">
    <subcellularLocation>
        <location evidence="1">Cell membrane</location>
        <topology evidence="1">Multi-pass membrane protein</topology>
    </subcellularLocation>
</comment>
<evidence type="ECO:0000256" key="2">
    <source>
        <dbReference type="ARBA" id="ARBA00022448"/>
    </source>
</evidence>